<dbReference type="OrthoDB" id="29145at2759"/>
<dbReference type="SUPFAM" id="SSF48371">
    <property type="entry name" value="ARM repeat"/>
    <property type="match status" value="1"/>
</dbReference>
<reference evidence="4" key="1">
    <citation type="submission" date="2019-10" db="EMBL/GenBank/DDBJ databases">
        <title>Conservation and host-specific expression of non-tandemly repeated heterogenous ribosome RNA gene in arbuscular mycorrhizal fungi.</title>
        <authorList>
            <person name="Maeda T."/>
            <person name="Kobayashi Y."/>
            <person name="Nakagawa T."/>
            <person name="Ezawa T."/>
            <person name="Yamaguchi K."/>
            <person name="Bino T."/>
            <person name="Nishimoto Y."/>
            <person name="Shigenobu S."/>
            <person name="Kawaguchi M."/>
        </authorList>
    </citation>
    <scope>NUCLEOTIDE SEQUENCE</scope>
    <source>
        <strain evidence="4">HR1</strain>
    </source>
</reference>
<dbReference type="Pfam" id="PF00514">
    <property type="entry name" value="Arm"/>
    <property type="match status" value="2"/>
</dbReference>
<dbReference type="AlphaFoldDB" id="A0A8H3KX05"/>
<keyword evidence="2" id="KW-0813">Transport</keyword>
<evidence type="ECO:0000256" key="2">
    <source>
        <dbReference type="ARBA" id="ARBA00022448"/>
    </source>
</evidence>
<dbReference type="PANTHER" id="PTHR23316">
    <property type="entry name" value="IMPORTIN ALPHA"/>
    <property type="match status" value="1"/>
</dbReference>
<dbReference type="EMBL" id="BLAL01000030">
    <property type="protein sequence ID" value="GES77487.1"/>
    <property type="molecule type" value="Genomic_DNA"/>
</dbReference>
<dbReference type="InterPro" id="IPR016024">
    <property type="entry name" value="ARM-type_fold"/>
</dbReference>
<dbReference type="Gene3D" id="1.25.10.10">
    <property type="entry name" value="Leucine-rich Repeat Variant"/>
    <property type="match status" value="1"/>
</dbReference>
<accession>A0A8H3KX05</accession>
<name>A0A8H3KX05_9GLOM</name>
<proteinExistence type="inferred from homology"/>
<dbReference type="GO" id="GO:0015031">
    <property type="term" value="P:protein transport"/>
    <property type="evidence" value="ECO:0007669"/>
    <property type="project" value="UniProtKB-KW"/>
</dbReference>
<dbReference type="SMART" id="SM00185">
    <property type="entry name" value="ARM"/>
    <property type="match status" value="6"/>
</dbReference>
<keyword evidence="3" id="KW-0653">Protein transport</keyword>
<organism evidence="4 5">
    <name type="scientific">Rhizophagus clarus</name>
    <dbReference type="NCBI Taxonomy" id="94130"/>
    <lineage>
        <taxon>Eukaryota</taxon>
        <taxon>Fungi</taxon>
        <taxon>Fungi incertae sedis</taxon>
        <taxon>Mucoromycota</taxon>
        <taxon>Glomeromycotina</taxon>
        <taxon>Glomeromycetes</taxon>
        <taxon>Glomerales</taxon>
        <taxon>Glomeraceae</taxon>
        <taxon>Rhizophagus</taxon>
    </lineage>
</organism>
<dbReference type="InterPro" id="IPR000225">
    <property type="entry name" value="Armadillo"/>
</dbReference>
<dbReference type="InterPro" id="IPR011989">
    <property type="entry name" value="ARM-like"/>
</dbReference>
<comment type="similarity">
    <text evidence="1">Belongs to the importin alpha family.</text>
</comment>
<gene>
    <name evidence="4" type="ORF">RCL2_000485400</name>
</gene>
<evidence type="ECO:0000313" key="4">
    <source>
        <dbReference type="EMBL" id="GES77487.1"/>
    </source>
</evidence>
<evidence type="ECO:0000256" key="1">
    <source>
        <dbReference type="ARBA" id="ARBA00010394"/>
    </source>
</evidence>
<comment type="caution">
    <text evidence="4">The sequence shown here is derived from an EMBL/GenBank/DDBJ whole genome shotgun (WGS) entry which is preliminary data.</text>
</comment>
<protein>
    <submittedName>
        <fullName evidence="4">Importin alpha subunit</fullName>
    </submittedName>
</protein>
<evidence type="ECO:0000256" key="3">
    <source>
        <dbReference type="ARBA" id="ARBA00022927"/>
    </source>
</evidence>
<dbReference type="Proteomes" id="UP000615446">
    <property type="component" value="Unassembled WGS sequence"/>
</dbReference>
<evidence type="ECO:0000313" key="5">
    <source>
        <dbReference type="Proteomes" id="UP000615446"/>
    </source>
</evidence>
<sequence length="551" mass="61295">MASQTEKNTAEEDSDIIEFLNRKLANLTVNSDATEVLGSSDGLPVCEVSTLLPQYSQEILSALHSNNTVLRLAAVVRLRKYLSLQNVDERVDNVLSLNIIPLLIELLENFDDHLLQYETAWIITNIAAGSTQHTEALVAGGVTQHLIKVLTVSNNIEVQTQIIWALGNIAGDGAVFRHIILSAGVLDPLLYILSNYEIYDYMAVRITVWATANMCRGCRCSDPSWSLITPAFPILANMVQLNDAEIISDACWGMSRILNGTHKHREHALVSDNSLCRRLVDLLREDSLTSTVHLPVLRTLVNIASGAEKQTQAVIDAGALTVLTASYLSTKNLTLRRDACLAVSNVAAGTYCQVNAVLNEPNLMESVVALLWDSDVKVVKEACWVLSNSTSLHDSGHINLILQYDILTPLLHHLRNPSTPQEIMNKLIDTLINILSVGDMSSSSPPPPSQNAYADQLAASGLVKALLIAYNHQGLTETIKEKIRSLLERWFYGYLQLIWKALMSFEYLKYVLDKHRHLLKYRMSPDNVAIFELILNFKYILYNKVLIIALE</sequence>